<dbReference type="InterPro" id="IPR005119">
    <property type="entry name" value="LysR_subst-bd"/>
</dbReference>
<sequence length="315" mass="34216">MDISQLRTLVHVAELGSVSKAADRLNIAQPALSRHIRLLEEELGTALFDRHGRGMVITDTGREVLAHAVRIIAQMDAIRDTVATGRTSFRGSLSIGTTPTVAEIVTGPLVTRLREMHPHLALRLGSAYSGHLLDWLQRGQVDVAVSYNPTHKHALRIIPIMLETLLLVSNGRGEGTEEVPFSRLADLELVLPSPGHMLRDIVEECARRVGVRIRVVVEADSFQTLINLVRDGVGATVLPLAPIYSLVEAGHLSATRLADPTPTRELVVAFAADRPVSPAARFAGRTIVEIALDLARRGIWVGQVLDSAGELEPEK</sequence>
<dbReference type="PROSITE" id="PS50931">
    <property type="entry name" value="HTH_LYSR"/>
    <property type="match status" value="1"/>
</dbReference>
<proteinExistence type="inferred from homology"/>
<keyword evidence="8" id="KW-1185">Reference proteome</keyword>
<dbReference type="InterPro" id="IPR036390">
    <property type="entry name" value="WH_DNA-bd_sf"/>
</dbReference>
<dbReference type="FunFam" id="1.10.10.10:FF:000001">
    <property type="entry name" value="LysR family transcriptional regulator"/>
    <property type="match status" value="1"/>
</dbReference>
<accession>A0A1I4PRN7</accession>
<dbReference type="SUPFAM" id="SSF46785">
    <property type="entry name" value="Winged helix' DNA-binding domain"/>
    <property type="match status" value="1"/>
</dbReference>
<dbReference type="Gene3D" id="3.40.190.290">
    <property type="match status" value="1"/>
</dbReference>
<name>A0A1I4PRN7_9HYPH</name>
<keyword evidence="3 7" id="KW-0238">DNA-binding</keyword>
<organism evidence="7 8">
    <name type="scientific">Methylobacterium pseudosasicola</name>
    <dbReference type="NCBI Taxonomy" id="582667"/>
    <lineage>
        <taxon>Bacteria</taxon>
        <taxon>Pseudomonadati</taxon>
        <taxon>Pseudomonadota</taxon>
        <taxon>Alphaproteobacteria</taxon>
        <taxon>Hyphomicrobiales</taxon>
        <taxon>Methylobacteriaceae</taxon>
        <taxon>Methylobacterium</taxon>
    </lineage>
</organism>
<evidence type="ECO:0000259" key="6">
    <source>
        <dbReference type="PROSITE" id="PS50931"/>
    </source>
</evidence>
<gene>
    <name evidence="7" type="ORF">SAMN05192568_102617</name>
</gene>
<dbReference type="Proteomes" id="UP000199048">
    <property type="component" value="Unassembled WGS sequence"/>
</dbReference>
<dbReference type="RefSeq" id="WP_092043978.1">
    <property type="nucleotide sequence ID" value="NZ_FOTK01000026.1"/>
</dbReference>
<dbReference type="EMBL" id="FOTK01000026">
    <property type="protein sequence ID" value="SFM30437.1"/>
    <property type="molecule type" value="Genomic_DNA"/>
</dbReference>
<evidence type="ECO:0000256" key="2">
    <source>
        <dbReference type="ARBA" id="ARBA00023015"/>
    </source>
</evidence>
<dbReference type="AlphaFoldDB" id="A0A1I4PRN7"/>
<reference evidence="8" key="1">
    <citation type="submission" date="2016-10" db="EMBL/GenBank/DDBJ databases">
        <authorList>
            <person name="Varghese N."/>
            <person name="Submissions S."/>
        </authorList>
    </citation>
    <scope>NUCLEOTIDE SEQUENCE [LARGE SCALE GENOMIC DNA]</scope>
    <source>
        <strain evidence="8">BL36</strain>
    </source>
</reference>
<evidence type="ECO:0000256" key="3">
    <source>
        <dbReference type="ARBA" id="ARBA00023125"/>
    </source>
</evidence>
<dbReference type="Pfam" id="PF03466">
    <property type="entry name" value="LysR_substrate"/>
    <property type="match status" value="1"/>
</dbReference>
<dbReference type="GO" id="GO:0003677">
    <property type="term" value="F:DNA binding"/>
    <property type="evidence" value="ECO:0007669"/>
    <property type="project" value="UniProtKB-KW"/>
</dbReference>
<dbReference type="GO" id="GO:2000142">
    <property type="term" value="P:regulation of DNA-templated transcription initiation"/>
    <property type="evidence" value="ECO:0007669"/>
    <property type="project" value="TreeGrafter"/>
</dbReference>
<dbReference type="PANTHER" id="PTHR30293">
    <property type="entry name" value="TRANSCRIPTIONAL REGULATORY PROTEIN NAC-RELATED"/>
    <property type="match status" value="1"/>
</dbReference>
<dbReference type="STRING" id="582667.SAMN05192568_102617"/>
<keyword evidence="4" id="KW-0010">Activator</keyword>
<protein>
    <submittedName>
        <fullName evidence="7">DNA-binding transcriptional regulator, LysR family</fullName>
    </submittedName>
</protein>
<dbReference type="GO" id="GO:0003700">
    <property type="term" value="F:DNA-binding transcription factor activity"/>
    <property type="evidence" value="ECO:0007669"/>
    <property type="project" value="InterPro"/>
</dbReference>
<evidence type="ECO:0000313" key="7">
    <source>
        <dbReference type="EMBL" id="SFM30437.1"/>
    </source>
</evidence>
<feature type="domain" description="HTH lysR-type" evidence="6">
    <location>
        <begin position="1"/>
        <end position="58"/>
    </location>
</feature>
<evidence type="ECO:0000256" key="1">
    <source>
        <dbReference type="ARBA" id="ARBA00009437"/>
    </source>
</evidence>
<dbReference type="PANTHER" id="PTHR30293:SF0">
    <property type="entry name" value="NITROGEN ASSIMILATION REGULATORY PROTEIN NAC"/>
    <property type="match status" value="1"/>
</dbReference>
<evidence type="ECO:0000256" key="5">
    <source>
        <dbReference type="ARBA" id="ARBA00023163"/>
    </source>
</evidence>
<keyword evidence="5" id="KW-0804">Transcription</keyword>
<dbReference type="SUPFAM" id="SSF53850">
    <property type="entry name" value="Periplasmic binding protein-like II"/>
    <property type="match status" value="1"/>
</dbReference>
<keyword evidence="2" id="KW-0805">Transcription regulation</keyword>
<dbReference type="PRINTS" id="PR00039">
    <property type="entry name" value="HTHLYSR"/>
</dbReference>
<evidence type="ECO:0000256" key="4">
    <source>
        <dbReference type="ARBA" id="ARBA00023159"/>
    </source>
</evidence>
<dbReference type="InterPro" id="IPR036388">
    <property type="entry name" value="WH-like_DNA-bd_sf"/>
</dbReference>
<comment type="similarity">
    <text evidence="1">Belongs to the LysR transcriptional regulatory family.</text>
</comment>
<dbReference type="Pfam" id="PF00126">
    <property type="entry name" value="HTH_1"/>
    <property type="match status" value="1"/>
</dbReference>
<dbReference type="InterPro" id="IPR000847">
    <property type="entry name" value="LysR_HTH_N"/>
</dbReference>
<dbReference type="OrthoDB" id="8479357at2"/>
<dbReference type="Gene3D" id="1.10.10.10">
    <property type="entry name" value="Winged helix-like DNA-binding domain superfamily/Winged helix DNA-binding domain"/>
    <property type="match status" value="1"/>
</dbReference>
<evidence type="ECO:0000313" key="8">
    <source>
        <dbReference type="Proteomes" id="UP000199048"/>
    </source>
</evidence>